<evidence type="ECO:0000256" key="1">
    <source>
        <dbReference type="SAM" id="Coils"/>
    </source>
</evidence>
<evidence type="ECO:0000313" key="3">
    <source>
        <dbReference type="EMBL" id="KAJ6641648.1"/>
    </source>
</evidence>
<keyword evidence="1" id="KW-0175">Coiled coil</keyword>
<dbReference type="Proteomes" id="UP001151699">
    <property type="component" value="Chromosome B"/>
</dbReference>
<feature type="compositionally biased region" description="Polar residues" evidence="2">
    <location>
        <begin position="339"/>
        <end position="356"/>
    </location>
</feature>
<evidence type="ECO:0000256" key="2">
    <source>
        <dbReference type="SAM" id="MobiDB-lite"/>
    </source>
</evidence>
<dbReference type="AlphaFoldDB" id="A0A9Q0N142"/>
<feature type="compositionally biased region" description="Low complexity" evidence="2">
    <location>
        <begin position="462"/>
        <end position="472"/>
    </location>
</feature>
<gene>
    <name evidence="3" type="ORF">Bhyg_06588</name>
</gene>
<keyword evidence="4" id="KW-1185">Reference proteome</keyword>
<sequence>MRQKDFEQAILLEEKIALQARLLIESSGADTVLEPESIEAFLSSFGTYKELITDDCDTVEILKRVFLTIQEISQLASNLYKSATGFDLPVRSFSSIGERQSDAYQSPKLPTRAETFGGFDEKKNKSIPPWRDAVISTINNTISIHKDNQEKRDSYSSETDTILSTQSNHTRLSQDLNYEALQVSHHLHTLLCIINQQMTTISSLQVQVNATRDNPKTLYRHNDQLEELRNLQDKLQEEKTVWLKQKETQEKELDDRQLKLETLQKQVRAEQEDIKQQREQLFRTMERLTSQGVILSPNVPIPVAIPSDDNLHTGSDDHHITTTDGTNTLGDRRKEKYRSTMSKTPPANLLSATNAPKVNPASIKQQLPLKLSSLSSTKSEKTTTSNSSNTLPSPVSSSGGVIQMLPLKLADKKNNQNITPNHTRTGSSPAVIQQLNPTHTGNPAIRTNTYPKIPERFRLRSSDSSLQHQQQQTLPHNSGQVQQRSISVYGTSTTSTTTPLTPPPNLNLPQAAPRSKDDKNNENQEEIYF</sequence>
<dbReference type="OrthoDB" id="28045at2759"/>
<proteinExistence type="predicted"/>
<organism evidence="3 4">
    <name type="scientific">Pseudolycoriella hygida</name>
    <dbReference type="NCBI Taxonomy" id="35572"/>
    <lineage>
        <taxon>Eukaryota</taxon>
        <taxon>Metazoa</taxon>
        <taxon>Ecdysozoa</taxon>
        <taxon>Arthropoda</taxon>
        <taxon>Hexapoda</taxon>
        <taxon>Insecta</taxon>
        <taxon>Pterygota</taxon>
        <taxon>Neoptera</taxon>
        <taxon>Endopterygota</taxon>
        <taxon>Diptera</taxon>
        <taxon>Nematocera</taxon>
        <taxon>Sciaroidea</taxon>
        <taxon>Sciaridae</taxon>
        <taxon>Pseudolycoriella</taxon>
    </lineage>
</organism>
<dbReference type="EMBL" id="WJQU01000002">
    <property type="protein sequence ID" value="KAJ6641648.1"/>
    <property type="molecule type" value="Genomic_DNA"/>
</dbReference>
<dbReference type="InterPro" id="IPR051632">
    <property type="entry name" value="Rho_GEF"/>
</dbReference>
<feature type="compositionally biased region" description="Basic and acidic residues" evidence="2">
    <location>
        <begin position="309"/>
        <end position="321"/>
    </location>
</feature>
<feature type="region of interest" description="Disordered" evidence="2">
    <location>
        <begin position="414"/>
        <end position="529"/>
    </location>
</feature>
<dbReference type="PANTHER" id="PTHR13944">
    <property type="entry name" value="AGAP007712-PA"/>
    <property type="match status" value="1"/>
</dbReference>
<feature type="compositionally biased region" description="Low complexity" evidence="2">
    <location>
        <begin position="367"/>
        <end position="398"/>
    </location>
</feature>
<feature type="region of interest" description="Disordered" evidence="2">
    <location>
        <begin position="309"/>
        <end position="400"/>
    </location>
</feature>
<feature type="compositionally biased region" description="Polar residues" evidence="2">
    <location>
        <begin position="473"/>
        <end position="490"/>
    </location>
</feature>
<name>A0A9Q0N142_9DIPT</name>
<feature type="coiled-coil region" evidence="1">
    <location>
        <begin position="218"/>
        <end position="291"/>
    </location>
</feature>
<comment type="caution">
    <text evidence="3">The sequence shown here is derived from an EMBL/GenBank/DDBJ whole genome shotgun (WGS) entry which is preliminary data.</text>
</comment>
<feature type="compositionally biased region" description="Polar residues" evidence="2">
    <location>
        <begin position="415"/>
        <end position="450"/>
    </location>
</feature>
<protein>
    <submittedName>
        <fullName evidence="3">Uncharacterized protein</fullName>
    </submittedName>
</protein>
<dbReference type="GO" id="GO:0035023">
    <property type="term" value="P:regulation of Rho protein signal transduction"/>
    <property type="evidence" value="ECO:0007669"/>
    <property type="project" value="TreeGrafter"/>
</dbReference>
<reference evidence="3" key="1">
    <citation type="submission" date="2022-07" db="EMBL/GenBank/DDBJ databases">
        <authorList>
            <person name="Trinca V."/>
            <person name="Uliana J.V.C."/>
            <person name="Torres T.T."/>
            <person name="Ward R.J."/>
            <person name="Monesi N."/>
        </authorList>
    </citation>
    <scope>NUCLEOTIDE SEQUENCE</scope>
    <source>
        <strain evidence="3">HSMRA1968</strain>
        <tissue evidence="3">Whole embryos</tissue>
    </source>
</reference>
<evidence type="ECO:0000313" key="4">
    <source>
        <dbReference type="Proteomes" id="UP001151699"/>
    </source>
</evidence>
<accession>A0A9Q0N142</accession>
<dbReference type="PANTHER" id="PTHR13944:SF21">
    <property type="entry name" value="CYSTS, ISOFORM C"/>
    <property type="match status" value="1"/>
</dbReference>